<protein>
    <submittedName>
        <fullName evidence="1">Uncharacterized protein</fullName>
    </submittedName>
</protein>
<keyword evidence="2" id="KW-1185">Reference proteome</keyword>
<dbReference type="KEGG" id="asoc:CB4_03802"/>
<accession>A0A0U5BH39</accession>
<reference evidence="1 2" key="1">
    <citation type="submission" date="2015-12" db="EMBL/GenBank/DDBJ databases">
        <title>Genome sequence of Aneurinibacillus soli.</title>
        <authorList>
            <person name="Lee J.S."/>
            <person name="Lee K.C."/>
            <person name="Kim K.K."/>
            <person name="Lee B.W."/>
        </authorList>
    </citation>
    <scope>NUCLEOTIDE SEQUENCE [LARGE SCALE GENOMIC DNA]</scope>
    <source>
        <strain evidence="1 2">CB4</strain>
    </source>
</reference>
<evidence type="ECO:0000313" key="2">
    <source>
        <dbReference type="Proteomes" id="UP000217696"/>
    </source>
</evidence>
<evidence type="ECO:0000313" key="1">
    <source>
        <dbReference type="EMBL" id="BAU29591.1"/>
    </source>
</evidence>
<dbReference type="AlphaFoldDB" id="A0A0U5BH39"/>
<dbReference type="OrthoDB" id="2971495at2"/>
<gene>
    <name evidence="1" type="ORF">CB4_03802</name>
</gene>
<dbReference type="Proteomes" id="UP000217696">
    <property type="component" value="Chromosome"/>
</dbReference>
<proteinExistence type="predicted"/>
<organism evidence="1 2">
    <name type="scientific">Aneurinibacillus soli</name>
    <dbReference type="NCBI Taxonomy" id="1500254"/>
    <lineage>
        <taxon>Bacteria</taxon>
        <taxon>Bacillati</taxon>
        <taxon>Bacillota</taxon>
        <taxon>Bacilli</taxon>
        <taxon>Bacillales</taxon>
        <taxon>Paenibacillaceae</taxon>
        <taxon>Aneurinibacillus group</taxon>
        <taxon>Aneurinibacillus</taxon>
    </lineage>
</organism>
<sequence length="81" mass="9253">MGDIKVRFSISDESEMLSFCNIYEVADELLLCRIKERMLLWEQTCKEMAAAHLLENELGEAEASRIKVIFTDKKESQPVAG</sequence>
<dbReference type="EMBL" id="AP017312">
    <property type="protein sequence ID" value="BAU29591.1"/>
    <property type="molecule type" value="Genomic_DNA"/>
</dbReference>
<name>A0A0U5BH39_9BACL</name>
<dbReference type="RefSeq" id="WP_096467256.1">
    <property type="nucleotide sequence ID" value="NZ_AP017312.1"/>
</dbReference>